<dbReference type="InterPro" id="IPR007634">
    <property type="entry name" value="RNA_pol_sigma_54_DNA-bd"/>
</dbReference>
<reference evidence="2 3" key="1">
    <citation type="submission" date="2020-08" db="EMBL/GenBank/DDBJ databases">
        <title>A Genomic Blueprint of the Chicken Gut Microbiome.</title>
        <authorList>
            <person name="Gilroy R."/>
            <person name="Ravi A."/>
            <person name="Getino M."/>
            <person name="Pursley I."/>
            <person name="Horton D.L."/>
            <person name="Alikhan N.-F."/>
            <person name="Baker D."/>
            <person name="Gharbi K."/>
            <person name="Hall N."/>
            <person name="Watson M."/>
            <person name="Adriaenssens E.M."/>
            <person name="Foster-Nyarko E."/>
            <person name="Jarju S."/>
            <person name="Secka A."/>
            <person name="Antonio M."/>
            <person name="Oren A."/>
            <person name="Chaudhuri R."/>
            <person name="La Ragione R.M."/>
            <person name="Hildebrand F."/>
            <person name="Pallen M.J."/>
        </authorList>
    </citation>
    <scope>NUCLEOTIDE SEQUENCE [LARGE SCALE GENOMIC DNA]</scope>
    <source>
        <strain evidence="2 3">A46</strain>
    </source>
</reference>
<sequence>MKISRRTITKYRESLTIPISTKRVYA</sequence>
<gene>
    <name evidence="2" type="ORF">H9635_01155</name>
</gene>
<keyword evidence="3" id="KW-1185">Reference proteome</keyword>
<dbReference type="Proteomes" id="UP000619101">
    <property type="component" value="Unassembled WGS sequence"/>
</dbReference>
<dbReference type="RefSeq" id="WP_191698739.1">
    <property type="nucleotide sequence ID" value="NZ_JACSPZ010000001.1"/>
</dbReference>
<protein>
    <recommendedName>
        <fullName evidence="1">RNA polymerase sigma factor 54 DNA-binding domain-containing protein</fullName>
    </recommendedName>
</protein>
<dbReference type="Gene3D" id="1.10.10.60">
    <property type="entry name" value="Homeodomain-like"/>
    <property type="match status" value="1"/>
</dbReference>
<feature type="domain" description="RNA polymerase sigma factor 54 DNA-binding" evidence="1">
    <location>
        <begin position="1"/>
        <end position="23"/>
    </location>
</feature>
<dbReference type="InterPro" id="IPR000394">
    <property type="entry name" value="RNA_pol_sigma_54"/>
</dbReference>
<dbReference type="Pfam" id="PF04552">
    <property type="entry name" value="Sigma54_DBD"/>
    <property type="match status" value="1"/>
</dbReference>
<dbReference type="EMBL" id="JACSPZ010000001">
    <property type="protein sequence ID" value="MBD8035326.1"/>
    <property type="molecule type" value="Genomic_DNA"/>
</dbReference>
<evidence type="ECO:0000313" key="3">
    <source>
        <dbReference type="Proteomes" id="UP000619101"/>
    </source>
</evidence>
<accession>A0ABR8XTQ8</accession>
<dbReference type="PROSITE" id="PS00718">
    <property type="entry name" value="SIGMA54_2"/>
    <property type="match status" value="1"/>
</dbReference>
<proteinExistence type="predicted"/>
<evidence type="ECO:0000313" key="2">
    <source>
        <dbReference type="EMBL" id="MBD8035326.1"/>
    </source>
</evidence>
<evidence type="ECO:0000259" key="1">
    <source>
        <dbReference type="Pfam" id="PF04552"/>
    </source>
</evidence>
<name>A0ABR8XTQ8_9BACL</name>
<comment type="caution">
    <text evidence="2">The sequence shown here is derived from an EMBL/GenBank/DDBJ whole genome shotgun (WGS) entry which is preliminary data.</text>
</comment>
<organism evidence="2 3">
    <name type="scientific">Solibacillus faecavium</name>
    <dbReference type="NCBI Taxonomy" id="2762221"/>
    <lineage>
        <taxon>Bacteria</taxon>
        <taxon>Bacillati</taxon>
        <taxon>Bacillota</taxon>
        <taxon>Bacilli</taxon>
        <taxon>Bacillales</taxon>
        <taxon>Caryophanaceae</taxon>
        <taxon>Solibacillus</taxon>
    </lineage>
</organism>